<accession>A0A642V719</accession>
<proteinExistence type="predicted"/>
<reference evidence="2" key="1">
    <citation type="journal article" date="2019" name="G3 (Bethesda)">
        <title>Genome Assemblies of Two Rare Opportunistic Yeast Pathogens: Diutina rugosa (syn. Candida rugosa) and Trichomonascus ciferrii (syn. Candida ciferrii).</title>
        <authorList>
            <person name="Mixao V."/>
            <person name="Saus E."/>
            <person name="Hansen A.P."/>
            <person name="Lass-Florl C."/>
            <person name="Gabaldon T."/>
        </authorList>
    </citation>
    <scope>NUCLEOTIDE SEQUENCE</scope>
    <source>
        <strain evidence="2">CBS 4856</strain>
    </source>
</reference>
<dbReference type="AlphaFoldDB" id="A0A642V719"/>
<keyword evidence="3" id="KW-1185">Reference proteome</keyword>
<feature type="transmembrane region" description="Helical" evidence="1">
    <location>
        <begin position="203"/>
        <end position="227"/>
    </location>
</feature>
<dbReference type="Proteomes" id="UP000761534">
    <property type="component" value="Unassembled WGS sequence"/>
</dbReference>
<feature type="transmembrane region" description="Helical" evidence="1">
    <location>
        <begin position="162"/>
        <end position="183"/>
    </location>
</feature>
<keyword evidence="1" id="KW-0812">Transmembrane</keyword>
<evidence type="ECO:0000313" key="2">
    <source>
        <dbReference type="EMBL" id="KAA8915604.1"/>
    </source>
</evidence>
<comment type="caution">
    <text evidence="2">The sequence shown here is derived from an EMBL/GenBank/DDBJ whole genome shotgun (WGS) entry which is preliminary data.</text>
</comment>
<dbReference type="VEuPathDB" id="FungiDB:TRICI_002249"/>
<protein>
    <submittedName>
        <fullName evidence="2">Uncharacterized protein</fullName>
    </submittedName>
</protein>
<feature type="transmembrane region" description="Helical" evidence="1">
    <location>
        <begin position="16"/>
        <end position="39"/>
    </location>
</feature>
<feature type="transmembrane region" description="Helical" evidence="1">
    <location>
        <begin position="127"/>
        <end position="150"/>
    </location>
</feature>
<dbReference type="EMBL" id="SWFS01000155">
    <property type="protein sequence ID" value="KAA8915604.1"/>
    <property type="molecule type" value="Genomic_DNA"/>
</dbReference>
<sequence>MERAEVRWDNVATSKVMFGGAMFICGVIVVVASSSEKYYRPELVSVPKSMYILLIMALQNVLILVVDLALSLLRPVEETLNETEAFELEDTDSLSREEENDEVIKDDDMEEIMTLEYQKVDRAQIPFVSRFGVAVVSVLLNFIMYGLAMCKTNGVNFQTTPIILATTASVVVFMVMLQIMLVFDQEIFPIKGKVRAFLDSSSLVYGFGIVSLFYSSFIVVIFSAMFFQ</sequence>
<evidence type="ECO:0000256" key="1">
    <source>
        <dbReference type="SAM" id="Phobius"/>
    </source>
</evidence>
<name>A0A642V719_9ASCO</name>
<keyword evidence="1" id="KW-1133">Transmembrane helix</keyword>
<gene>
    <name evidence="2" type="ORF">TRICI_002249</name>
</gene>
<feature type="transmembrane region" description="Helical" evidence="1">
    <location>
        <begin position="51"/>
        <end position="73"/>
    </location>
</feature>
<organism evidence="2 3">
    <name type="scientific">Trichomonascus ciferrii</name>
    <dbReference type="NCBI Taxonomy" id="44093"/>
    <lineage>
        <taxon>Eukaryota</taxon>
        <taxon>Fungi</taxon>
        <taxon>Dikarya</taxon>
        <taxon>Ascomycota</taxon>
        <taxon>Saccharomycotina</taxon>
        <taxon>Dipodascomycetes</taxon>
        <taxon>Dipodascales</taxon>
        <taxon>Trichomonascaceae</taxon>
        <taxon>Trichomonascus</taxon>
        <taxon>Trichomonascus ciferrii complex</taxon>
    </lineage>
</organism>
<keyword evidence="1" id="KW-0472">Membrane</keyword>
<evidence type="ECO:0000313" key="3">
    <source>
        <dbReference type="Proteomes" id="UP000761534"/>
    </source>
</evidence>